<accession>A0A1E5HDQ6</accession>
<evidence type="ECO:0008006" key="3">
    <source>
        <dbReference type="Google" id="ProtNLM"/>
    </source>
</evidence>
<dbReference type="EMBL" id="MIKC01000008">
    <property type="protein sequence ID" value="OEG23064.1"/>
    <property type="molecule type" value="Genomic_DNA"/>
</dbReference>
<dbReference type="Gene3D" id="2.60.120.10">
    <property type="entry name" value="Jelly Rolls"/>
    <property type="match status" value="1"/>
</dbReference>
<dbReference type="SUPFAM" id="SSF51182">
    <property type="entry name" value="RmlC-like cupins"/>
    <property type="match status" value="1"/>
</dbReference>
<reference evidence="2" key="1">
    <citation type="submission" date="2016-09" db="EMBL/GenBank/DDBJ databases">
        <authorList>
            <person name="Gulvik C.A."/>
        </authorList>
    </citation>
    <scope>NUCLEOTIDE SEQUENCE [LARGE SCALE GENOMIC DNA]</scope>
    <source>
        <strain evidence="2">LMG 26676</strain>
    </source>
</reference>
<dbReference type="RefSeq" id="WP_069639572.1">
    <property type="nucleotide sequence ID" value="NZ_JAFBEZ010000016.1"/>
</dbReference>
<dbReference type="AlphaFoldDB" id="A0A1E5HDQ6"/>
<dbReference type="InterPro" id="IPR011051">
    <property type="entry name" value="RmlC_Cupin_sf"/>
</dbReference>
<organism evidence="1 2">
    <name type="scientific">Enterococcus ureilyticus</name>
    <dbReference type="NCBI Taxonomy" id="1131292"/>
    <lineage>
        <taxon>Bacteria</taxon>
        <taxon>Bacillati</taxon>
        <taxon>Bacillota</taxon>
        <taxon>Bacilli</taxon>
        <taxon>Lactobacillales</taxon>
        <taxon>Enterococcaceae</taxon>
        <taxon>Enterococcus</taxon>
    </lineage>
</organism>
<sequence>MRKTEKKNPIIIDQTNAVSVTKENGTDVSYFLFDTFEVHTNVIPAGCVQDWHVHNKIEEIIVVNEGTLFLEWIESAIINKTVTTGEMIRMNNSIHRISNTSDTVAKCTIFRFVSPSEDQSEIIKTDKKIYSEEEIASLVQ</sequence>
<dbReference type="OrthoDB" id="1654318at2"/>
<evidence type="ECO:0000313" key="1">
    <source>
        <dbReference type="EMBL" id="OEG23064.1"/>
    </source>
</evidence>
<gene>
    <name evidence="1" type="ORF">BCR24_13800</name>
</gene>
<comment type="caution">
    <text evidence="1">The sequence shown here is derived from an EMBL/GenBank/DDBJ whole genome shotgun (WGS) entry which is preliminary data.</text>
</comment>
<proteinExistence type="predicted"/>
<keyword evidence="2" id="KW-1185">Reference proteome</keyword>
<dbReference type="STRING" id="1131292.BCR24_13800"/>
<name>A0A1E5HDQ6_9ENTE</name>
<dbReference type="CDD" id="cd02208">
    <property type="entry name" value="cupin_RmlC-like"/>
    <property type="match status" value="1"/>
</dbReference>
<evidence type="ECO:0000313" key="2">
    <source>
        <dbReference type="Proteomes" id="UP000094469"/>
    </source>
</evidence>
<dbReference type="Proteomes" id="UP000094469">
    <property type="component" value="Unassembled WGS sequence"/>
</dbReference>
<dbReference type="InterPro" id="IPR014710">
    <property type="entry name" value="RmlC-like_jellyroll"/>
</dbReference>
<protein>
    <recommendedName>
        <fullName evidence="3">Cupin</fullName>
    </recommendedName>
</protein>